<feature type="compositionally biased region" description="Pro residues" evidence="14">
    <location>
        <begin position="89"/>
        <end position="105"/>
    </location>
</feature>
<dbReference type="InterPro" id="IPR016195">
    <property type="entry name" value="Pol/histidinol_Pase-like"/>
</dbReference>
<dbReference type="InterPro" id="IPR004805">
    <property type="entry name" value="DnaE2/DnaE/PolC"/>
</dbReference>
<feature type="region of interest" description="Disordered" evidence="14">
    <location>
        <begin position="81"/>
        <end position="111"/>
    </location>
</feature>
<gene>
    <name evidence="13" type="primary">dnaE2</name>
    <name evidence="16" type="ORF">BSZ40_02095</name>
</gene>
<dbReference type="InterPro" id="IPR004013">
    <property type="entry name" value="PHP_dom"/>
</dbReference>
<dbReference type="SUPFAM" id="SSF160975">
    <property type="entry name" value="AF1531-like"/>
    <property type="match status" value="1"/>
</dbReference>
<evidence type="ECO:0000256" key="11">
    <source>
        <dbReference type="ARBA" id="ARBA00023204"/>
    </source>
</evidence>
<dbReference type="Pfam" id="PF01336">
    <property type="entry name" value="tRNA_anti-codon"/>
    <property type="match status" value="1"/>
</dbReference>
<dbReference type="SMART" id="SM00481">
    <property type="entry name" value="POLIIIAc"/>
    <property type="match status" value="1"/>
</dbReference>
<evidence type="ECO:0000313" key="16">
    <source>
        <dbReference type="EMBL" id="OKL52300.1"/>
    </source>
</evidence>
<dbReference type="InParanoid" id="A0A1Q5PY35"/>
<comment type="function">
    <text evidence="13">DNA polymerase involved in damage-induced mutagenesis and translesion synthesis (TLS). It is not the major replicative DNA polymerase.</text>
</comment>
<dbReference type="Pfam" id="PF07733">
    <property type="entry name" value="DNA_pol3_alpha"/>
    <property type="match status" value="1"/>
</dbReference>
<keyword evidence="6 13" id="KW-0808">Transferase</keyword>
<dbReference type="InterPro" id="IPR003141">
    <property type="entry name" value="Pol/His_phosphatase_N"/>
</dbReference>
<comment type="catalytic activity">
    <reaction evidence="12 13">
        <text>DNA(n) + a 2'-deoxyribonucleoside 5'-triphosphate = DNA(n+1) + diphosphate</text>
        <dbReference type="Rhea" id="RHEA:22508"/>
        <dbReference type="Rhea" id="RHEA-COMP:17339"/>
        <dbReference type="Rhea" id="RHEA-COMP:17340"/>
        <dbReference type="ChEBI" id="CHEBI:33019"/>
        <dbReference type="ChEBI" id="CHEBI:61560"/>
        <dbReference type="ChEBI" id="CHEBI:173112"/>
        <dbReference type="EC" id="2.7.7.7"/>
    </reaction>
</comment>
<reference evidence="17" key="1">
    <citation type="submission" date="2016-12" db="EMBL/GenBank/DDBJ databases">
        <authorList>
            <person name="Meng X."/>
        </authorList>
    </citation>
    <scope>NUCLEOTIDE SEQUENCE [LARGE SCALE GENOMIC DNA]</scope>
    <source>
        <strain evidence="17">DSM 20732</strain>
    </source>
</reference>
<evidence type="ECO:0000256" key="5">
    <source>
        <dbReference type="ARBA" id="ARBA00022490"/>
    </source>
</evidence>
<dbReference type="InterPro" id="IPR004365">
    <property type="entry name" value="NA-bd_OB_tRNA"/>
</dbReference>
<dbReference type="RefSeq" id="WP_073822857.1">
    <property type="nucleotide sequence ID" value="NZ_MQVS01000002.1"/>
</dbReference>
<dbReference type="STRING" id="52770.BSZ40_02095"/>
<evidence type="ECO:0000256" key="8">
    <source>
        <dbReference type="ARBA" id="ARBA00022705"/>
    </source>
</evidence>
<comment type="caution">
    <text evidence="16">The sequence shown here is derived from an EMBL/GenBank/DDBJ whole genome shotgun (WGS) entry which is preliminary data.</text>
</comment>
<evidence type="ECO:0000256" key="12">
    <source>
        <dbReference type="ARBA" id="ARBA00049244"/>
    </source>
</evidence>
<dbReference type="Gene3D" id="1.10.150.870">
    <property type="match status" value="1"/>
</dbReference>
<keyword evidence="17" id="KW-1185">Reference proteome</keyword>
<organism evidence="16 17">
    <name type="scientific">Buchananella hordeovulneris</name>
    <dbReference type="NCBI Taxonomy" id="52770"/>
    <lineage>
        <taxon>Bacteria</taxon>
        <taxon>Bacillati</taxon>
        <taxon>Actinomycetota</taxon>
        <taxon>Actinomycetes</taxon>
        <taxon>Actinomycetales</taxon>
        <taxon>Actinomycetaceae</taxon>
        <taxon>Buchananella</taxon>
    </lineage>
</organism>
<evidence type="ECO:0000256" key="13">
    <source>
        <dbReference type="HAMAP-Rule" id="MF_01902"/>
    </source>
</evidence>
<keyword evidence="7 13" id="KW-0548">Nucleotidyltransferase</keyword>
<comment type="subcellular location">
    <subcellularLocation>
        <location evidence="1 13">Cytoplasm</location>
    </subcellularLocation>
</comment>
<dbReference type="InterPro" id="IPR029460">
    <property type="entry name" value="DNAPol_HHH"/>
</dbReference>
<dbReference type="GO" id="GO:0003676">
    <property type="term" value="F:nucleic acid binding"/>
    <property type="evidence" value="ECO:0007669"/>
    <property type="project" value="InterPro"/>
</dbReference>
<dbReference type="AlphaFoldDB" id="A0A1Q5PY35"/>
<evidence type="ECO:0000256" key="2">
    <source>
        <dbReference type="ARBA" id="ARBA00007391"/>
    </source>
</evidence>
<dbReference type="CDD" id="cd04485">
    <property type="entry name" value="DnaE_OBF"/>
    <property type="match status" value="1"/>
</dbReference>
<dbReference type="Pfam" id="PF17657">
    <property type="entry name" value="DNA_pol3_finger"/>
    <property type="match status" value="1"/>
</dbReference>
<dbReference type="InterPro" id="IPR040982">
    <property type="entry name" value="DNA_pol3_finger"/>
</dbReference>
<dbReference type="Gene3D" id="3.20.20.140">
    <property type="entry name" value="Metal-dependent hydrolases"/>
    <property type="match status" value="1"/>
</dbReference>
<dbReference type="InterPro" id="IPR023073">
    <property type="entry name" value="DnaE2"/>
</dbReference>
<keyword evidence="5 13" id="KW-0963">Cytoplasm</keyword>
<evidence type="ECO:0000256" key="9">
    <source>
        <dbReference type="ARBA" id="ARBA00022763"/>
    </source>
</evidence>
<dbReference type="EC" id="2.7.7.7" evidence="3 13"/>
<evidence type="ECO:0000256" key="3">
    <source>
        <dbReference type="ARBA" id="ARBA00012417"/>
    </source>
</evidence>
<accession>A0A1Q5PY35</accession>
<comment type="similarity">
    <text evidence="2 13">Belongs to the DNA polymerase type-C family. DnaE2 subfamily.</text>
</comment>
<evidence type="ECO:0000259" key="15">
    <source>
        <dbReference type="SMART" id="SM00481"/>
    </source>
</evidence>
<dbReference type="GO" id="GO:0003887">
    <property type="term" value="F:DNA-directed DNA polymerase activity"/>
    <property type="evidence" value="ECO:0007669"/>
    <property type="project" value="UniProtKB-UniRule"/>
</dbReference>
<dbReference type="PANTHER" id="PTHR32294">
    <property type="entry name" value="DNA POLYMERASE III SUBUNIT ALPHA"/>
    <property type="match status" value="1"/>
</dbReference>
<evidence type="ECO:0000313" key="17">
    <source>
        <dbReference type="Proteomes" id="UP000185612"/>
    </source>
</evidence>
<evidence type="ECO:0000256" key="10">
    <source>
        <dbReference type="ARBA" id="ARBA00022932"/>
    </source>
</evidence>
<proteinExistence type="inferred from homology"/>
<evidence type="ECO:0000256" key="6">
    <source>
        <dbReference type="ARBA" id="ARBA00022679"/>
    </source>
</evidence>
<dbReference type="InterPro" id="IPR011708">
    <property type="entry name" value="DNA_pol3_alpha_NTPase_dom"/>
</dbReference>
<evidence type="ECO:0000256" key="14">
    <source>
        <dbReference type="SAM" id="MobiDB-lite"/>
    </source>
</evidence>
<dbReference type="GO" id="GO:0006281">
    <property type="term" value="P:DNA repair"/>
    <property type="evidence" value="ECO:0007669"/>
    <property type="project" value="UniProtKB-UniRule"/>
</dbReference>
<protein>
    <recommendedName>
        <fullName evidence="4 13">Error-prone DNA polymerase</fullName>
        <ecNumber evidence="3 13">2.7.7.7</ecNumber>
    </recommendedName>
</protein>
<dbReference type="Pfam" id="PF14579">
    <property type="entry name" value="HHH_6"/>
    <property type="match status" value="1"/>
</dbReference>
<dbReference type="GO" id="GO:0006260">
    <property type="term" value="P:DNA replication"/>
    <property type="evidence" value="ECO:0007669"/>
    <property type="project" value="UniProtKB-KW"/>
</dbReference>
<dbReference type="EMBL" id="MQVS01000002">
    <property type="protein sequence ID" value="OKL52300.1"/>
    <property type="molecule type" value="Genomic_DNA"/>
</dbReference>
<keyword evidence="9 13" id="KW-0227">DNA damage</keyword>
<evidence type="ECO:0000256" key="7">
    <source>
        <dbReference type="ARBA" id="ARBA00022695"/>
    </source>
</evidence>
<evidence type="ECO:0000256" key="4">
    <source>
        <dbReference type="ARBA" id="ARBA00017273"/>
    </source>
</evidence>
<dbReference type="GO" id="GO:0005737">
    <property type="term" value="C:cytoplasm"/>
    <property type="evidence" value="ECO:0007669"/>
    <property type="project" value="UniProtKB-SubCell"/>
</dbReference>
<keyword evidence="8 13" id="KW-0235">DNA replication</keyword>
<dbReference type="GO" id="GO:0008408">
    <property type="term" value="F:3'-5' exonuclease activity"/>
    <property type="evidence" value="ECO:0007669"/>
    <property type="project" value="InterPro"/>
</dbReference>
<dbReference type="SUPFAM" id="SSF89550">
    <property type="entry name" value="PHP domain-like"/>
    <property type="match status" value="1"/>
</dbReference>
<dbReference type="NCBIfam" id="TIGR00594">
    <property type="entry name" value="polc"/>
    <property type="match status" value="1"/>
</dbReference>
<evidence type="ECO:0000256" key="1">
    <source>
        <dbReference type="ARBA" id="ARBA00004496"/>
    </source>
</evidence>
<keyword evidence="10 13" id="KW-0239">DNA-directed DNA polymerase</keyword>
<dbReference type="Pfam" id="PF02811">
    <property type="entry name" value="PHP"/>
    <property type="match status" value="1"/>
</dbReference>
<feature type="domain" description="Polymerase/histidinol phosphatase N-terminal" evidence="15">
    <location>
        <begin position="6"/>
        <end position="79"/>
    </location>
</feature>
<name>A0A1Q5PY35_9ACTO</name>
<dbReference type="Proteomes" id="UP000185612">
    <property type="component" value="Unassembled WGS sequence"/>
</dbReference>
<dbReference type="NCBIfam" id="NF004225">
    <property type="entry name" value="PRK05672.1"/>
    <property type="match status" value="1"/>
</dbReference>
<dbReference type="PANTHER" id="PTHR32294:SF4">
    <property type="entry name" value="ERROR-PRONE DNA POLYMERASE"/>
    <property type="match status" value="1"/>
</dbReference>
<dbReference type="HAMAP" id="MF_01902">
    <property type="entry name" value="DNApol_error_prone"/>
    <property type="match status" value="1"/>
</dbReference>
<sequence length="1100" mass="118267">MFESYAELHAHSSYSFLDGAAHPATLLRRATELELTALALTDTTGLPGVVALAQAAREQQADGGPVPATIFGTELTLRDPAAPAGVHRSPPPRPAGPPDSHPAPAPTSLTDTHLPLLVGSPAGYAALSATLARAHLSLPSDPAPRHPRFCLAELADAAHPDWLALTGTRHGPLRRALAAGRAAARTVIAELREAFGADNVAIELNLDAGPHDAALTCALGTLADEAGLRLVATTAARAAHPRDLPLVQALLATRERANLSEVEASLPHRGAFLRSAAQMRQLHHRRPGAVQEAAALGADLAFDLALIAPQLPRFPVPTGHDEASWLRELTRQGARRRYGERHHHPRAWQMLEHELTVICQLGFPGYFLIVHDIVEFCRRRGILAQGRGSAANSAVCFALGITAVDAVQHQLLFERFLSPGRSGPPDIDLDIESARREEVIQYVYQRYGRQQAALVANVVTYRARSALRDAAKALGHSPGQAEAWAKSCDRWRSVPDQSDEIPTSVLDLARQYVDLPRHLGIHPGGMVLCDRPVIEVCPVHWATMPGRTVLQWDKDDCAEAGLVKFDLLGLGMLTALRLAFTSLAARGVHCPDRPDQPLTLHTLPNEDPAVYRLLCAAETVGVFQVESRAQMQTLPRLRPQNFYDIVVEVALIRPGPIQGNAVTPYIKRRLGREPVTYLHPKLRPALEKTLGVPLFQEQLMQIAMDCANFTPGQADELRKAMGAKRSLARMDRLRDQAINGMLANNIPRPVAEEIFALLRAFANFGFPESHSFSFAHLVYASAWLKVHHPEDFLAGLLAAQPLGFYSPASLVADFRRFGVRTARPCVQRSDVHARVEHHPPSAHPAPPLVAGLVNPHPELCVRLGLGDIRGLGQAAAHRIVEARQAGAFTSFADLAARVSLTTAQREALAGAGALRALGRSRRADIWAAGALADAYAGPAPAGQAYQPPLPGLEIGASAPPLPPLEVGEVVAADLTLTGVSPHLHPVGLRRAELAAAGVLRAAEVPAAPAGRRIRVAGVVTHRQRPPTAGGVTFLSLEDETGIVNVVCSRGLWQRYRVLARTSKALVVRGILETNDGACNLLADQLVPLALVCAPAARDFR</sequence>
<keyword evidence="11 13" id="KW-0234">DNA repair</keyword>